<dbReference type="Gene3D" id="1.25.40.10">
    <property type="entry name" value="Tetratricopeptide repeat domain"/>
    <property type="match status" value="1"/>
</dbReference>
<name>A0A818NUC5_9BILA</name>
<dbReference type="Proteomes" id="UP000663891">
    <property type="component" value="Unassembled WGS sequence"/>
</dbReference>
<dbReference type="OrthoDB" id="5986190at2759"/>
<organism evidence="2 3">
    <name type="scientific">Adineta steineri</name>
    <dbReference type="NCBI Taxonomy" id="433720"/>
    <lineage>
        <taxon>Eukaryota</taxon>
        <taxon>Metazoa</taxon>
        <taxon>Spiralia</taxon>
        <taxon>Gnathifera</taxon>
        <taxon>Rotifera</taxon>
        <taxon>Eurotatoria</taxon>
        <taxon>Bdelloidea</taxon>
        <taxon>Adinetida</taxon>
        <taxon>Adinetidae</taxon>
        <taxon>Adineta</taxon>
    </lineage>
</organism>
<evidence type="ECO:0000313" key="2">
    <source>
        <dbReference type="EMBL" id="CAF3612665.1"/>
    </source>
</evidence>
<evidence type="ECO:0000313" key="3">
    <source>
        <dbReference type="Proteomes" id="UP000663881"/>
    </source>
</evidence>
<dbReference type="Proteomes" id="UP000663881">
    <property type="component" value="Unassembled WGS sequence"/>
</dbReference>
<protein>
    <submittedName>
        <fullName evidence="2">Uncharacterized protein</fullName>
    </submittedName>
</protein>
<comment type="caution">
    <text evidence="2">The sequence shown here is derived from an EMBL/GenBank/DDBJ whole genome shotgun (WGS) entry which is preliminary data.</text>
</comment>
<gene>
    <name evidence="2" type="ORF">OKA104_LOCUS7204</name>
    <name evidence="1" type="ORF">VCS650_LOCUS25549</name>
</gene>
<dbReference type="EMBL" id="CAJNON010000329">
    <property type="protein sequence ID" value="CAF1199692.1"/>
    <property type="molecule type" value="Genomic_DNA"/>
</dbReference>
<evidence type="ECO:0000313" key="1">
    <source>
        <dbReference type="EMBL" id="CAF1199692.1"/>
    </source>
</evidence>
<sequence>MYHHARSAQKMSTAKPSASIRIIYKKNEKLSKYLQQALKVYKDNLPSYHTETAFVLNNLGEVYCQM</sequence>
<dbReference type="EMBL" id="CAJOAY010000273">
    <property type="protein sequence ID" value="CAF3612665.1"/>
    <property type="molecule type" value="Genomic_DNA"/>
</dbReference>
<accession>A0A818NUC5</accession>
<dbReference type="AlphaFoldDB" id="A0A818NUC5"/>
<dbReference type="InterPro" id="IPR011990">
    <property type="entry name" value="TPR-like_helical_dom_sf"/>
</dbReference>
<reference evidence="2" key="1">
    <citation type="submission" date="2021-02" db="EMBL/GenBank/DDBJ databases">
        <authorList>
            <person name="Nowell W R."/>
        </authorList>
    </citation>
    <scope>NUCLEOTIDE SEQUENCE</scope>
</reference>
<proteinExistence type="predicted"/>